<sequence length="738" mass="85441">MCRGDFKAGTGRYTGSRRLTTQDAALVDVAEVSLDRLMNWMLWEEGYGGYVRLDVVVVEKLTKSFCFLTWRTRMRQLGAATLLLVMAQEIECRIGYRLCVSSVIFKLGIPNDRTDRLELIFLKNYEGWRYRKDRECQDPAFRRAGRLPNLRYGDQVRAVWVTRYDFENEEDIVNIMKRSAQLGFNTVFFQVRGNASTYYRSKLEPWSETYNWQNPGYDPLLLAVQEAHTRSMSLHAWINVMPMWRGSFPPSNKDHIFWTHPEWSWYDKHGTRQPLNRGFYVSINPCLPEPRSHIVQVCQEIVSCYEIDGLHLDYIRFPNEPPVVKGDEYPHDKTTLELFQSDTGFGAERDQIYGTMTAAVGAERLNALSHFQDVERWWKERLLDAVVPMNYTGCHRTFRRRIEHDWLEKTKERLIFPLSRMFLGEGRHERHTPVQLVNDNLPAEWSRPPEPAVVMGISVESGDCKLHQKQLALALQRFGHFSVFSYSSLFDQGSYEERLRPLHIFLRILGDASRPSLQAESSQFPHPFRDRITSAHPEEDSPYDYFNIRNQVEPSASNASPEPIVMQWRSRRKGKRFISGAEGNNQKDHRRTGRRRLLVKDKSRKRRAKMGVSRDDESYVSRFNRVESILERSGVEETKNWEAIRMAEATRAEEQHTVQSYALEGLMRDIQGKGKSVGPTSPLCAISTQLITSNQLVLPSGLNGSHLTRKVGAIFEGVGKGAWSKLRVFQTPVSREVD</sequence>
<dbReference type="EMBL" id="JBHFFA010000003">
    <property type="protein sequence ID" value="KAL2634320.1"/>
    <property type="molecule type" value="Genomic_DNA"/>
</dbReference>
<dbReference type="PANTHER" id="PTHR43405">
    <property type="entry name" value="GLYCOSYL HYDROLASE DIGH"/>
    <property type="match status" value="1"/>
</dbReference>
<evidence type="ECO:0000256" key="2">
    <source>
        <dbReference type="SAM" id="MobiDB-lite"/>
    </source>
</evidence>
<feature type="region of interest" description="Disordered" evidence="2">
    <location>
        <begin position="575"/>
        <end position="595"/>
    </location>
</feature>
<dbReference type="SUPFAM" id="SSF51445">
    <property type="entry name" value="(Trans)glycosidases"/>
    <property type="match status" value="1"/>
</dbReference>
<reference evidence="4 5" key="1">
    <citation type="submission" date="2024-09" db="EMBL/GenBank/DDBJ databases">
        <title>Chromosome-scale assembly of Riccia fluitans.</title>
        <authorList>
            <person name="Paukszto L."/>
            <person name="Sawicki J."/>
            <person name="Karawczyk K."/>
            <person name="Piernik-Szablinska J."/>
            <person name="Szczecinska M."/>
            <person name="Mazdziarz M."/>
        </authorList>
    </citation>
    <scope>NUCLEOTIDE SEQUENCE [LARGE SCALE GENOMIC DNA]</scope>
    <source>
        <strain evidence="4">Rf_01</strain>
        <tissue evidence="4">Aerial parts of the thallus</tissue>
    </source>
</reference>
<evidence type="ECO:0000313" key="4">
    <source>
        <dbReference type="EMBL" id="KAL2634320.1"/>
    </source>
</evidence>
<accession>A0ABD1YUF4</accession>
<keyword evidence="5" id="KW-1185">Reference proteome</keyword>
<dbReference type="InterPro" id="IPR003790">
    <property type="entry name" value="GHL10"/>
</dbReference>
<evidence type="ECO:0000259" key="3">
    <source>
        <dbReference type="Pfam" id="PF02638"/>
    </source>
</evidence>
<dbReference type="Gene3D" id="3.20.20.80">
    <property type="entry name" value="Glycosidases"/>
    <property type="match status" value="1"/>
</dbReference>
<dbReference type="InterPro" id="IPR017853">
    <property type="entry name" value="GH"/>
</dbReference>
<feature type="domain" description="Glycosyl hydrolase-like 10" evidence="3">
    <location>
        <begin position="156"/>
        <end position="321"/>
    </location>
</feature>
<gene>
    <name evidence="4" type="ORF">R1flu_005799</name>
</gene>
<dbReference type="InterPro" id="IPR052177">
    <property type="entry name" value="Divisome_Glycosyl_Hydrolase"/>
</dbReference>
<keyword evidence="1" id="KW-0732">Signal</keyword>
<name>A0ABD1YUF4_9MARC</name>
<organism evidence="4 5">
    <name type="scientific">Riccia fluitans</name>
    <dbReference type="NCBI Taxonomy" id="41844"/>
    <lineage>
        <taxon>Eukaryota</taxon>
        <taxon>Viridiplantae</taxon>
        <taxon>Streptophyta</taxon>
        <taxon>Embryophyta</taxon>
        <taxon>Marchantiophyta</taxon>
        <taxon>Marchantiopsida</taxon>
        <taxon>Marchantiidae</taxon>
        <taxon>Marchantiales</taxon>
        <taxon>Ricciaceae</taxon>
        <taxon>Riccia</taxon>
    </lineage>
</organism>
<protein>
    <recommendedName>
        <fullName evidence="3">Glycosyl hydrolase-like 10 domain-containing protein</fullName>
    </recommendedName>
</protein>
<evidence type="ECO:0000313" key="5">
    <source>
        <dbReference type="Proteomes" id="UP001605036"/>
    </source>
</evidence>
<dbReference type="AlphaFoldDB" id="A0ABD1YUF4"/>
<dbReference type="Pfam" id="PF02638">
    <property type="entry name" value="GHL10"/>
    <property type="match status" value="1"/>
</dbReference>
<evidence type="ECO:0000256" key="1">
    <source>
        <dbReference type="ARBA" id="ARBA00022729"/>
    </source>
</evidence>
<dbReference type="PANTHER" id="PTHR43405:SF1">
    <property type="entry name" value="GLYCOSYL HYDROLASE DIGH"/>
    <property type="match status" value="1"/>
</dbReference>
<proteinExistence type="predicted"/>
<comment type="caution">
    <text evidence="4">The sequence shown here is derived from an EMBL/GenBank/DDBJ whole genome shotgun (WGS) entry which is preliminary data.</text>
</comment>
<dbReference type="Proteomes" id="UP001605036">
    <property type="component" value="Unassembled WGS sequence"/>
</dbReference>